<evidence type="ECO:0000256" key="2">
    <source>
        <dbReference type="ARBA" id="ARBA00010492"/>
    </source>
</evidence>
<accession>A0A099NWA5</accession>
<dbReference type="AlphaFoldDB" id="A0A099NWA5"/>
<dbReference type="Proteomes" id="UP000029867">
    <property type="component" value="Unassembled WGS sequence"/>
</dbReference>
<evidence type="ECO:0000313" key="8">
    <source>
        <dbReference type="EMBL" id="KGK36201.1"/>
    </source>
</evidence>
<evidence type="ECO:0000259" key="6">
    <source>
        <dbReference type="SMART" id="SM01238"/>
    </source>
</evidence>
<evidence type="ECO:0000256" key="5">
    <source>
        <dbReference type="ARBA" id="ARBA00035341"/>
    </source>
</evidence>
<dbReference type="eggNOG" id="ENOG502SCMV">
    <property type="taxonomic scope" value="Eukaryota"/>
</dbReference>
<dbReference type="Pfam" id="PF09597">
    <property type="entry name" value="SAM_Ribosomal_mS41"/>
    <property type="match status" value="1"/>
</dbReference>
<dbReference type="SMART" id="SM01238">
    <property type="entry name" value="IGR"/>
    <property type="match status" value="1"/>
</dbReference>
<proteinExistence type="inferred from homology"/>
<evidence type="ECO:0000256" key="1">
    <source>
        <dbReference type="ARBA" id="ARBA00004173"/>
    </source>
</evidence>
<dbReference type="HOGENOM" id="CLU_126121_2_0_1"/>
<dbReference type="EMBL" id="CP028774">
    <property type="protein sequence ID" value="AWU75953.1"/>
    <property type="molecule type" value="Genomic_DNA"/>
</dbReference>
<dbReference type="KEGG" id="pkz:C5L36_0B11840"/>
<keyword evidence="10" id="KW-1185">Reference proteome</keyword>
<dbReference type="RefSeq" id="XP_029321430.1">
    <property type="nucleotide sequence ID" value="XM_029465571.1"/>
</dbReference>
<reference evidence="8" key="2">
    <citation type="submission" date="2014-08" db="EMBL/GenBank/DDBJ databases">
        <title>Exploiting Issatchenkia orientalis SD108 for Succinic Acid Production.</title>
        <authorList>
            <person name="Xiao H."/>
            <person name="Shao Z."/>
            <person name="Jiang Y."/>
            <person name="Dole S."/>
            <person name="Zhao H."/>
        </authorList>
    </citation>
    <scope>NUCLEOTIDE SEQUENCE [LARGE SCALE GENOMIC DNA]</scope>
    <source>
        <strain evidence="8">SD108</strain>
    </source>
</reference>
<keyword evidence="3" id="KW-0496">Mitochondrion</keyword>
<evidence type="ECO:0000256" key="4">
    <source>
        <dbReference type="ARBA" id="ARBA00035129"/>
    </source>
</evidence>
<dbReference type="PANTHER" id="PTHR28235:SF1">
    <property type="entry name" value="SMALL RIBOSOMAL SUBUNIT PROTEIN MS41"/>
    <property type="match status" value="1"/>
</dbReference>
<dbReference type="InterPro" id="IPR019083">
    <property type="entry name" value="SAM_Ribosomal_mS41"/>
</dbReference>
<sequence length="161" mass="18760">MFRQFSTSARLLKHSPHTAKIPQPIKEIANVEAFLTHIGHNTVEFKEAFPTWESLFTSSSREMKAAGIDVKARKYILDQVERYRKAALVTKTPVLDAIKEIKPSVKKHGGERKLNQYLAQKRILERIELAKALKQYRKEERAILQKYKAFERLHSELHHTL</sequence>
<dbReference type="InterPro" id="IPR039603">
    <property type="entry name" value="Ribosomal_mS41"/>
</dbReference>
<evidence type="ECO:0000313" key="9">
    <source>
        <dbReference type="Proteomes" id="UP000029867"/>
    </source>
</evidence>
<dbReference type="PANTHER" id="PTHR28235">
    <property type="entry name" value="PROTEIN FYV4, MITOCHONDRIAL"/>
    <property type="match status" value="1"/>
</dbReference>
<evidence type="ECO:0000256" key="3">
    <source>
        <dbReference type="ARBA" id="ARBA00023128"/>
    </source>
</evidence>
<dbReference type="GO" id="GO:0005739">
    <property type="term" value="C:mitochondrion"/>
    <property type="evidence" value="ECO:0007669"/>
    <property type="project" value="UniProtKB-SubCell"/>
</dbReference>
<name>A0A099NWA5_PICKU</name>
<evidence type="ECO:0000313" key="7">
    <source>
        <dbReference type="EMBL" id="AWU75953.1"/>
    </source>
</evidence>
<reference evidence="9" key="1">
    <citation type="journal article" date="2014" name="Microb. Cell Fact.">
        <title>Exploiting Issatchenkia orientalis SD108 for succinic acid production.</title>
        <authorList>
            <person name="Xiao H."/>
            <person name="Shao Z."/>
            <person name="Jiang Y."/>
            <person name="Dole S."/>
            <person name="Zhao H."/>
        </authorList>
    </citation>
    <scope>NUCLEOTIDE SEQUENCE [LARGE SCALE GENOMIC DNA]</scope>
    <source>
        <strain evidence="9">SD108</strain>
    </source>
</reference>
<dbReference type="OrthoDB" id="18595at2759"/>
<comment type="subcellular location">
    <subcellularLocation>
        <location evidence="1">Mitochondrion</location>
    </subcellularLocation>
</comment>
<dbReference type="Proteomes" id="UP000249293">
    <property type="component" value="Chromosome 2"/>
</dbReference>
<dbReference type="STRING" id="4909.A0A099NWA5"/>
<dbReference type="GeneID" id="40383718"/>
<gene>
    <name evidence="7" type="ORF">C5L36_0B11840</name>
    <name evidence="8" type="ORF">JL09_g4645</name>
</gene>
<feature type="domain" description="Small ribosomal subunit protein mS41 SAM" evidence="6">
    <location>
        <begin position="31"/>
        <end position="86"/>
    </location>
</feature>
<comment type="similarity">
    <text evidence="2">Belongs to the mitochondrion-specific ribosomal protein mS41 family.</text>
</comment>
<organism evidence="8 9">
    <name type="scientific">Pichia kudriavzevii</name>
    <name type="common">Yeast</name>
    <name type="synonym">Issatchenkia orientalis</name>
    <dbReference type="NCBI Taxonomy" id="4909"/>
    <lineage>
        <taxon>Eukaryota</taxon>
        <taxon>Fungi</taxon>
        <taxon>Dikarya</taxon>
        <taxon>Ascomycota</taxon>
        <taxon>Saccharomycotina</taxon>
        <taxon>Pichiomycetes</taxon>
        <taxon>Pichiales</taxon>
        <taxon>Pichiaceae</taxon>
        <taxon>Pichia</taxon>
    </lineage>
</organism>
<reference evidence="7 10" key="3">
    <citation type="submission" date="2018-06" db="EMBL/GenBank/DDBJ databases">
        <title>Population genomics shows no distinction between pathogenic Candida krusei and environmental Pichia kudriavzevii: One species, four names.</title>
        <authorList>
            <person name="Douglass A.P."/>
            <person name="Offei B."/>
            <person name="Braun-Galleani S."/>
            <person name="Coughlan A.Y."/>
            <person name="Martos A."/>
            <person name="Ortiz-Merino R.A."/>
            <person name="Byrne K.P."/>
            <person name="Wolfe K.H."/>
        </authorList>
    </citation>
    <scope>NUCLEOTIDE SEQUENCE [LARGE SCALE GENOMIC DNA]</scope>
    <source>
        <strain evidence="7 10">CBS573</strain>
    </source>
</reference>
<dbReference type="VEuPathDB" id="FungiDB:C5L36_0B11840"/>
<protein>
    <recommendedName>
        <fullName evidence="4">Small ribosomal subunit protein mS41</fullName>
    </recommendedName>
    <alternativeName>
        <fullName evidence="5">Protein FYV4, mitochondrial</fullName>
    </alternativeName>
</protein>
<dbReference type="EMBL" id="JQFK01000107">
    <property type="protein sequence ID" value="KGK36201.1"/>
    <property type="molecule type" value="Genomic_DNA"/>
</dbReference>
<evidence type="ECO:0000313" key="10">
    <source>
        <dbReference type="Proteomes" id="UP000249293"/>
    </source>
</evidence>